<dbReference type="Pfam" id="PF00359">
    <property type="entry name" value="PTS_EIIA_2"/>
    <property type="match status" value="1"/>
</dbReference>
<dbReference type="InterPro" id="IPR051351">
    <property type="entry name" value="Ascorbate-PTS_EIIA_comp"/>
</dbReference>
<dbReference type="GO" id="GO:0009401">
    <property type="term" value="P:phosphoenolpyruvate-dependent sugar phosphotransferase system"/>
    <property type="evidence" value="ECO:0007669"/>
    <property type="project" value="UniProtKB-KW"/>
</dbReference>
<name>A0A2N4UNL8_9GAMM</name>
<reference evidence="8 9" key="1">
    <citation type="journal article" date="2018" name="Syst. Appl. Microbiol.">
        <title>Photobacterium carnosum sp. nov., isolated from spoiled modified atmosphere packaged poultry meat.</title>
        <authorList>
            <person name="Hilgarth M."/>
            <person name="Fuertes S."/>
            <person name="Ehrmann M."/>
            <person name="Vogel R.F."/>
        </authorList>
    </citation>
    <scope>NUCLEOTIDE SEQUENCE [LARGE SCALE GENOMIC DNA]</scope>
    <source>
        <strain evidence="8 9">TMW 2.2021</strain>
    </source>
</reference>
<accession>A0A2N4UNL8</accession>
<dbReference type="PROSITE" id="PS51094">
    <property type="entry name" value="PTS_EIIA_TYPE_2"/>
    <property type="match status" value="1"/>
</dbReference>
<sequence>MDCFMSLFDLVGNDGIVITSEKHLTVDSALDLMCSILIKNKKVDSCYLEAIKQKHREIGAYYVLAPKIAMPHARPEDGVNEAALQLTIFKYGVDLESEDNGDVYLSITLAAVDSDNHINTIMALSELFQNDEDIDAIIQSDNIINIIDILKKY</sequence>
<evidence type="ECO:0000256" key="1">
    <source>
        <dbReference type="ARBA" id="ARBA00004496"/>
    </source>
</evidence>
<dbReference type="EMBL" id="NPIB01000027">
    <property type="protein sequence ID" value="PLC56618.1"/>
    <property type="molecule type" value="Genomic_DNA"/>
</dbReference>
<dbReference type="PANTHER" id="PTHR36203">
    <property type="entry name" value="ASCORBATE-SPECIFIC PTS SYSTEM EIIA COMPONENT"/>
    <property type="match status" value="1"/>
</dbReference>
<evidence type="ECO:0000256" key="3">
    <source>
        <dbReference type="ARBA" id="ARBA00022490"/>
    </source>
</evidence>
<comment type="caution">
    <text evidence="8">The sequence shown here is derived from an EMBL/GenBank/DDBJ whole genome shotgun (WGS) entry which is preliminary data.</text>
</comment>
<dbReference type="Proteomes" id="UP000234420">
    <property type="component" value="Unassembled WGS sequence"/>
</dbReference>
<keyword evidence="6" id="KW-0418">Kinase</keyword>
<dbReference type="GO" id="GO:0016301">
    <property type="term" value="F:kinase activity"/>
    <property type="evidence" value="ECO:0007669"/>
    <property type="project" value="UniProtKB-KW"/>
</dbReference>
<organism evidence="8 9">
    <name type="scientific">Photobacterium carnosum</name>
    <dbReference type="NCBI Taxonomy" id="2023717"/>
    <lineage>
        <taxon>Bacteria</taxon>
        <taxon>Pseudomonadati</taxon>
        <taxon>Pseudomonadota</taxon>
        <taxon>Gammaproteobacteria</taxon>
        <taxon>Vibrionales</taxon>
        <taxon>Vibrionaceae</taxon>
        <taxon>Photobacterium</taxon>
    </lineage>
</organism>
<keyword evidence="9" id="KW-1185">Reference proteome</keyword>
<dbReference type="InterPro" id="IPR002178">
    <property type="entry name" value="PTS_EIIA_type-2_dom"/>
</dbReference>
<feature type="domain" description="PTS EIIA type-2" evidence="7">
    <location>
        <begin position="9"/>
        <end position="153"/>
    </location>
</feature>
<keyword evidence="4" id="KW-0808">Transferase</keyword>
<dbReference type="AlphaFoldDB" id="A0A2N4UNL8"/>
<dbReference type="GO" id="GO:0005737">
    <property type="term" value="C:cytoplasm"/>
    <property type="evidence" value="ECO:0007669"/>
    <property type="project" value="UniProtKB-SubCell"/>
</dbReference>
<comment type="subcellular location">
    <subcellularLocation>
        <location evidence="1">Cytoplasm</location>
    </subcellularLocation>
</comment>
<keyword evidence="2" id="KW-0813">Transport</keyword>
<evidence type="ECO:0000313" key="8">
    <source>
        <dbReference type="EMBL" id="PLC56618.1"/>
    </source>
</evidence>
<evidence type="ECO:0000259" key="7">
    <source>
        <dbReference type="PROSITE" id="PS51094"/>
    </source>
</evidence>
<evidence type="ECO:0000313" key="9">
    <source>
        <dbReference type="Proteomes" id="UP000234420"/>
    </source>
</evidence>
<keyword evidence="3" id="KW-0963">Cytoplasm</keyword>
<keyword evidence="5" id="KW-0598">Phosphotransferase system</keyword>
<dbReference type="Gene3D" id="3.40.930.10">
    <property type="entry name" value="Mannitol-specific EII, Chain A"/>
    <property type="match status" value="1"/>
</dbReference>
<evidence type="ECO:0000256" key="4">
    <source>
        <dbReference type="ARBA" id="ARBA00022679"/>
    </source>
</evidence>
<dbReference type="PROSITE" id="PS00372">
    <property type="entry name" value="PTS_EIIA_TYPE_2_HIS"/>
    <property type="match status" value="1"/>
</dbReference>
<dbReference type="CDD" id="cd00211">
    <property type="entry name" value="PTS_IIA_fru"/>
    <property type="match status" value="1"/>
</dbReference>
<dbReference type="InterPro" id="IPR016152">
    <property type="entry name" value="PTrfase/Anion_transptr"/>
</dbReference>
<dbReference type="PANTHER" id="PTHR36203:SF4">
    <property type="entry name" value="MANNITOL-SPECIFIC CRYPTIC PHOSPHOTRANSFERASE ENZYME IIA COMPONENT"/>
    <property type="match status" value="1"/>
</dbReference>
<evidence type="ECO:0000256" key="6">
    <source>
        <dbReference type="ARBA" id="ARBA00022777"/>
    </source>
</evidence>
<gene>
    <name evidence="8" type="ORF">CIK00_17500</name>
</gene>
<evidence type="ECO:0000256" key="2">
    <source>
        <dbReference type="ARBA" id="ARBA00022448"/>
    </source>
</evidence>
<protein>
    <submittedName>
        <fullName evidence="8">PTS beta-glucoside transporter subunit IIABC</fullName>
    </submittedName>
</protein>
<evidence type="ECO:0000256" key="5">
    <source>
        <dbReference type="ARBA" id="ARBA00022683"/>
    </source>
</evidence>
<dbReference type="SUPFAM" id="SSF55804">
    <property type="entry name" value="Phoshotransferase/anion transport protein"/>
    <property type="match status" value="1"/>
</dbReference>
<proteinExistence type="predicted"/>